<feature type="domain" description="TFIIS-type" evidence="9">
    <location>
        <begin position="267"/>
        <end position="307"/>
    </location>
</feature>
<dbReference type="PANTHER" id="PTHR11477:SF0">
    <property type="entry name" value="IP08861P-RELATED"/>
    <property type="match status" value="1"/>
</dbReference>
<dbReference type="SUPFAM" id="SSF47676">
    <property type="entry name" value="Conserved domain common to transcription factors TFIIS, elongin A, CRSP70"/>
    <property type="match status" value="1"/>
</dbReference>
<dbReference type="InterPro" id="IPR003618">
    <property type="entry name" value="TFIIS_cen_dom"/>
</dbReference>
<evidence type="ECO:0000256" key="5">
    <source>
        <dbReference type="ARBA" id="ARBA00023242"/>
    </source>
</evidence>
<evidence type="ECO:0000313" key="12">
    <source>
        <dbReference type="EMBL" id="CCI44335.1"/>
    </source>
</evidence>
<dbReference type="InterPro" id="IPR035100">
    <property type="entry name" value="TF_IIS-typ"/>
</dbReference>
<evidence type="ECO:0000256" key="6">
    <source>
        <dbReference type="PROSITE-ProRule" id="PRU00472"/>
    </source>
</evidence>
<keyword evidence="4" id="KW-0862">Zinc</keyword>
<dbReference type="Pfam" id="PF07500">
    <property type="entry name" value="TFIIS_M"/>
    <property type="match status" value="1"/>
</dbReference>
<comment type="caution">
    <text evidence="12">The sequence shown here is derived from an EMBL/GenBank/DDBJ whole genome shotgun (WGS) entry which is preliminary data.</text>
</comment>
<feature type="compositionally biased region" description="Basic and acidic residues" evidence="8">
    <location>
        <begin position="108"/>
        <end position="120"/>
    </location>
</feature>
<dbReference type="InterPro" id="IPR017923">
    <property type="entry name" value="TFIIS_N"/>
</dbReference>
<evidence type="ECO:0000256" key="2">
    <source>
        <dbReference type="ARBA" id="ARBA00022723"/>
    </source>
</evidence>
<dbReference type="InParanoid" id="A0A024GCC4"/>
<feature type="domain" description="TFIIS N-terminal" evidence="10">
    <location>
        <begin position="1"/>
        <end position="80"/>
    </location>
</feature>
<dbReference type="Proteomes" id="UP000053237">
    <property type="component" value="Unassembled WGS sequence"/>
</dbReference>
<accession>A0A024GCC4</accession>
<dbReference type="SUPFAM" id="SSF46942">
    <property type="entry name" value="Elongation factor TFIIS domain 2"/>
    <property type="match status" value="1"/>
</dbReference>
<dbReference type="AlphaFoldDB" id="A0A024GCC4"/>
<evidence type="ECO:0000259" key="10">
    <source>
        <dbReference type="PROSITE" id="PS51319"/>
    </source>
</evidence>
<evidence type="ECO:0008006" key="14">
    <source>
        <dbReference type="Google" id="ProtNLM"/>
    </source>
</evidence>
<feature type="compositionally biased region" description="Low complexity" evidence="8">
    <location>
        <begin position="80"/>
        <end position="95"/>
    </location>
</feature>
<dbReference type="GO" id="GO:0003676">
    <property type="term" value="F:nucleic acid binding"/>
    <property type="evidence" value="ECO:0007669"/>
    <property type="project" value="InterPro"/>
</dbReference>
<protein>
    <recommendedName>
        <fullName evidence="14">Transcription elongation factor S-II</fullName>
    </recommendedName>
</protein>
<proteinExistence type="predicted"/>
<dbReference type="SMART" id="SM00509">
    <property type="entry name" value="TFS2N"/>
    <property type="match status" value="1"/>
</dbReference>
<dbReference type="STRING" id="65357.A0A024GCC4"/>
<dbReference type="PANTHER" id="PTHR11477">
    <property type="entry name" value="TRANSCRIPTION FACTOR S-II ZINC FINGER DOMAIN-CONTAINING PROTEIN"/>
    <property type="match status" value="1"/>
</dbReference>
<gene>
    <name evidence="12" type="ORF">BN9_051440</name>
</gene>
<dbReference type="Pfam" id="PF01096">
    <property type="entry name" value="Zn_ribbon_TFIIS"/>
    <property type="match status" value="1"/>
</dbReference>
<comment type="subcellular location">
    <subcellularLocation>
        <location evidence="1 7">Nucleus</location>
    </subcellularLocation>
</comment>
<keyword evidence="3 6" id="KW-0863">Zinc-finger</keyword>
<reference evidence="12 13" key="1">
    <citation type="submission" date="2012-05" db="EMBL/GenBank/DDBJ databases">
        <title>Recombination and specialization in a pathogen metapopulation.</title>
        <authorList>
            <person name="Gardiner A."/>
            <person name="Kemen E."/>
            <person name="Schultz-Larsen T."/>
            <person name="MacLean D."/>
            <person name="Van Oosterhout C."/>
            <person name="Jones J.D.G."/>
        </authorList>
    </citation>
    <scope>NUCLEOTIDE SEQUENCE [LARGE SCALE GENOMIC DNA]</scope>
    <source>
        <strain evidence="12 13">Ac Nc2</strain>
    </source>
</reference>
<evidence type="ECO:0000256" key="7">
    <source>
        <dbReference type="PROSITE-ProRule" id="PRU00649"/>
    </source>
</evidence>
<dbReference type="CDD" id="cd00183">
    <property type="entry name" value="TFIIS_I"/>
    <property type="match status" value="1"/>
</dbReference>
<dbReference type="Gene3D" id="2.20.25.10">
    <property type="match status" value="1"/>
</dbReference>
<dbReference type="GO" id="GO:0005634">
    <property type="term" value="C:nucleus"/>
    <property type="evidence" value="ECO:0007669"/>
    <property type="project" value="UniProtKB-SubCell"/>
</dbReference>
<dbReference type="InterPro" id="IPR036575">
    <property type="entry name" value="TFIIS_cen_dom_sf"/>
</dbReference>
<keyword evidence="2" id="KW-0479">Metal-binding</keyword>
<dbReference type="InterPro" id="IPR035441">
    <property type="entry name" value="TFIIS/LEDGF_dom_sf"/>
</dbReference>
<evidence type="ECO:0000256" key="8">
    <source>
        <dbReference type="SAM" id="MobiDB-lite"/>
    </source>
</evidence>
<evidence type="ECO:0000256" key="4">
    <source>
        <dbReference type="ARBA" id="ARBA00022833"/>
    </source>
</evidence>
<evidence type="ECO:0000256" key="3">
    <source>
        <dbReference type="ARBA" id="ARBA00022771"/>
    </source>
</evidence>
<organism evidence="12 13">
    <name type="scientific">Albugo candida</name>
    <dbReference type="NCBI Taxonomy" id="65357"/>
    <lineage>
        <taxon>Eukaryota</taxon>
        <taxon>Sar</taxon>
        <taxon>Stramenopiles</taxon>
        <taxon>Oomycota</taxon>
        <taxon>Peronosporomycetes</taxon>
        <taxon>Albuginales</taxon>
        <taxon>Albuginaceae</taxon>
        <taxon>Albugo</taxon>
    </lineage>
</organism>
<evidence type="ECO:0000313" key="13">
    <source>
        <dbReference type="Proteomes" id="UP000053237"/>
    </source>
</evidence>
<dbReference type="CDD" id="cd13749">
    <property type="entry name" value="Zn-ribbon_TFIIS"/>
    <property type="match status" value="1"/>
</dbReference>
<dbReference type="PROSITE" id="PS51321">
    <property type="entry name" value="TFIIS_CENTRAL"/>
    <property type="match status" value="1"/>
</dbReference>
<dbReference type="OrthoDB" id="44867at2759"/>
<evidence type="ECO:0000256" key="1">
    <source>
        <dbReference type="ARBA" id="ARBA00004123"/>
    </source>
</evidence>
<dbReference type="SMART" id="SM00510">
    <property type="entry name" value="TFS2M"/>
    <property type="match status" value="1"/>
</dbReference>
<dbReference type="PROSITE" id="PS51133">
    <property type="entry name" value="ZF_TFIIS_2"/>
    <property type="match status" value="1"/>
</dbReference>
<name>A0A024GCC4_9STRA</name>
<sequence length="308" mass="34620">MEEVSQLHRKLLRFQRGDSTDIGEALDLLRALESKPITVNILKETKLGQTVAKLRKHDSEKIQNQSKSLIHSWKSILTLSPRTNSSSGSSPTAARPMAKSPSSACEAKTPRSEPTKRRETNSSSSTAFLPLGLDKMRATVRTKMKENLELADADTCNAPDVATEIEIAMARMFNIGFPGENKKDYTAKFRQLSFNLKKNARLREDLLQDAVSAEQLINMSPEELATDEKRHEIEKLRDDAFQRARLDWADANEDKINKQCGIENSKGLFTCGRCKSSKTSNTQKQTRSADEPMTVFVQCHNCGNRWKC</sequence>
<dbReference type="Gene3D" id="1.10.472.30">
    <property type="entry name" value="Transcription elongation factor S-II, central domain"/>
    <property type="match status" value="1"/>
</dbReference>
<dbReference type="Pfam" id="PF08711">
    <property type="entry name" value="Med26"/>
    <property type="match status" value="1"/>
</dbReference>
<dbReference type="SMART" id="SM00440">
    <property type="entry name" value="ZnF_C2C2"/>
    <property type="match status" value="1"/>
</dbReference>
<dbReference type="SUPFAM" id="SSF57783">
    <property type="entry name" value="Zinc beta-ribbon"/>
    <property type="match status" value="1"/>
</dbReference>
<dbReference type="PROSITE" id="PS51319">
    <property type="entry name" value="TFIIS_N"/>
    <property type="match status" value="1"/>
</dbReference>
<dbReference type="GO" id="GO:0008270">
    <property type="term" value="F:zinc ion binding"/>
    <property type="evidence" value="ECO:0007669"/>
    <property type="project" value="UniProtKB-KW"/>
</dbReference>
<dbReference type="Gene3D" id="1.20.930.10">
    <property type="entry name" value="Conserved domain common to transcription factors TFIIS, elongin A, CRSP70"/>
    <property type="match status" value="1"/>
</dbReference>
<dbReference type="PIRSF" id="PIRSF006704">
    <property type="entry name" value="TF_IIS"/>
    <property type="match status" value="1"/>
</dbReference>
<dbReference type="EMBL" id="CAIX01000068">
    <property type="protein sequence ID" value="CCI44335.1"/>
    <property type="molecule type" value="Genomic_DNA"/>
</dbReference>
<keyword evidence="13" id="KW-1185">Reference proteome</keyword>
<evidence type="ECO:0000259" key="9">
    <source>
        <dbReference type="PROSITE" id="PS51133"/>
    </source>
</evidence>
<dbReference type="InterPro" id="IPR001222">
    <property type="entry name" value="Znf_TFIIS"/>
</dbReference>
<dbReference type="InterPro" id="IPR003617">
    <property type="entry name" value="TFIIS/CRSP70_N_sub"/>
</dbReference>
<evidence type="ECO:0000259" key="11">
    <source>
        <dbReference type="PROSITE" id="PS51321"/>
    </source>
</evidence>
<feature type="domain" description="TFIIS central" evidence="11">
    <location>
        <begin position="136"/>
        <end position="252"/>
    </location>
</feature>
<feature type="region of interest" description="Disordered" evidence="8">
    <location>
        <begin position="80"/>
        <end position="128"/>
    </location>
</feature>
<keyword evidence="5 7" id="KW-0539">Nucleus</keyword>
<dbReference type="GO" id="GO:0006351">
    <property type="term" value="P:DNA-templated transcription"/>
    <property type="evidence" value="ECO:0007669"/>
    <property type="project" value="InterPro"/>
</dbReference>